<proteinExistence type="predicted"/>
<evidence type="ECO:0000259" key="1">
    <source>
        <dbReference type="Pfam" id="PF01636"/>
    </source>
</evidence>
<dbReference type="EMBL" id="KZ824439">
    <property type="protein sequence ID" value="RAL00708.1"/>
    <property type="molecule type" value="Genomic_DNA"/>
</dbReference>
<dbReference type="Proteomes" id="UP000249402">
    <property type="component" value="Unassembled WGS sequence"/>
</dbReference>
<dbReference type="PANTHER" id="PTHR21310:SF58">
    <property type="entry name" value="AMINOGLYCOSIDE PHOSPHOTRANSFERASE DOMAIN-CONTAINING PROTEIN"/>
    <property type="match status" value="1"/>
</dbReference>
<evidence type="ECO:0000313" key="3">
    <source>
        <dbReference type="Proteomes" id="UP000249402"/>
    </source>
</evidence>
<sequence>MAIPPFKRNVRQYAIHLLSSPVKISYAPSMKEQARPIVTREEIQNARDLCPHRISGCKILEISDSVILKMGPVVSMGEAEAMCLVRQSTSVPVPEVINAYMIEDVGFIVMQKIPGTLLAKCWDDLPDESQQSIMKQLRVYMSEWREIQGDFFGAVDGGPCDDIIFKHPWGKQSDQYGPYRTRQEFNQGVVAALRNSRPHGQLVGETDYCLAEEIFASGDHGKDERKVFTHGDLHPTNIIVEDGKIAGIIDWGASGYSVASREFLELDWARSSSSWNILASTD</sequence>
<dbReference type="VEuPathDB" id="FungiDB:BO80DRAFT_382876"/>
<dbReference type="InterPro" id="IPR011009">
    <property type="entry name" value="Kinase-like_dom_sf"/>
</dbReference>
<dbReference type="InterPro" id="IPR051678">
    <property type="entry name" value="AGP_Transferase"/>
</dbReference>
<dbReference type="Gene3D" id="3.90.1200.10">
    <property type="match status" value="1"/>
</dbReference>
<feature type="non-terminal residue" evidence="2">
    <location>
        <position position="282"/>
    </location>
</feature>
<dbReference type="AlphaFoldDB" id="A0A395H1I1"/>
<gene>
    <name evidence="2" type="ORF">BO80DRAFT_382876</name>
</gene>
<dbReference type="SUPFAM" id="SSF56112">
    <property type="entry name" value="Protein kinase-like (PK-like)"/>
    <property type="match status" value="1"/>
</dbReference>
<keyword evidence="3" id="KW-1185">Reference proteome</keyword>
<organism evidence="2 3">
    <name type="scientific">Aspergillus ibericus CBS 121593</name>
    <dbReference type="NCBI Taxonomy" id="1448316"/>
    <lineage>
        <taxon>Eukaryota</taxon>
        <taxon>Fungi</taxon>
        <taxon>Dikarya</taxon>
        <taxon>Ascomycota</taxon>
        <taxon>Pezizomycotina</taxon>
        <taxon>Eurotiomycetes</taxon>
        <taxon>Eurotiomycetidae</taxon>
        <taxon>Eurotiales</taxon>
        <taxon>Aspergillaceae</taxon>
        <taxon>Aspergillus</taxon>
        <taxon>Aspergillus subgen. Circumdati</taxon>
    </lineage>
</organism>
<dbReference type="GeneID" id="37221769"/>
<reference evidence="2 3" key="1">
    <citation type="submission" date="2018-02" db="EMBL/GenBank/DDBJ databases">
        <title>The genomes of Aspergillus section Nigri reveals drivers in fungal speciation.</title>
        <authorList>
            <consortium name="DOE Joint Genome Institute"/>
            <person name="Vesth T.C."/>
            <person name="Nybo J."/>
            <person name="Theobald S."/>
            <person name="Brandl J."/>
            <person name="Frisvad J.C."/>
            <person name="Nielsen K.F."/>
            <person name="Lyhne E.K."/>
            <person name="Kogle M.E."/>
            <person name="Kuo A."/>
            <person name="Riley R."/>
            <person name="Clum A."/>
            <person name="Nolan M."/>
            <person name="Lipzen A."/>
            <person name="Salamov A."/>
            <person name="Henrissat B."/>
            <person name="Wiebenga A."/>
            <person name="De vries R.P."/>
            <person name="Grigoriev I.V."/>
            <person name="Mortensen U.H."/>
            <person name="Andersen M.R."/>
            <person name="Baker S.E."/>
        </authorList>
    </citation>
    <scope>NUCLEOTIDE SEQUENCE [LARGE SCALE GENOMIC DNA]</scope>
    <source>
        <strain evidence="2 3">CBS 121593</strain>
    </source>
</reference>
<dbReference type="STRING" id="1448316.A0A395H1I1"/>
<name>A0A395H1I1_9EURO</name>
<protein>
    <recommendedName>
        <fullName evidence="1">Aminoglycoside phosphotransferase domain-containing protein</fullName>
    </recommendedName>
</protein>
<dbReference type="Pfam" id="PF01636">
    <property type="entry name" value="APH"/>
    <property type="match status" value="1"/>
</dbReference>
<dbReference type="RefSeq" id="XP_025575035.1">
    <property type="nucleotide sequence ID" value="XM_025716904.1"/>
</dbReference>
<dbReference type="OrthoDB" id="8300194at2759"/>
<dbReference type="InterPro" id="IPR002575">
    <property type="entry name" value="Aminoglycoside_PTrfase"/>
</dbReference>
<evidence type="ECO:0000313" key="2">
    <source>
        <dbReference type="EMBL" id="RAL00708.1"/>
    </source>
</evidence>
<feature type="domain" description="Aminoglycoside phosphotransferase" evidence="1">
    <location>
        <begin position="78"/>
        <end position="258"/>
    </location>
</feature>
<accession>A0A395H1I1</accession>
<dbReference type="PANTHER" id="PTHR21310">
    <property type="entry name" value="AMINOGLYCOSIDE PHOSPHOTRANSFERASE-RELATED-RELATED"/>
    <property type="match status" value="1"/>
</dbReference>